<evidence type="ECO:0000256" key="4">
    <source>
        <dbReference type="ARBA" id="ARBA00023136"/>
    </source>
</evidence>
<feature type="transmembrane region" description="Helical" evidence="5">
    <location>
        <begin position="90"/>
        <end position="112"/>
    </location>
</feature>
<protein>
    <submittedName>
        <fullName evidence="6">Major facilitator superfamily domain-containing protein</fullName>
    </submittedName>
</protein>
<keyword evidence="4 5" id="KW-0472">Membrane</keyword>
<evidence type="ECO:0000256" key="3">
    <source>
        <dbReference type="ARBA" id="ARBA00022989"/>
    </source>
</evidence>
<proteinExistence type="predicted"/>
<feature type="transmembrane region" description="Helical" evidence="5">
    <location>
        <begin position="356"/>
        <end position="381"/>
    </location>
</feature>
<feature type="transmembrane region" description="Helical" evidence="5">
    <location>
        <begin position="124"/>
        <end position="142"/>
    </location>
</feature>
<keyword evidence="2 5" id="KW-0812">Transmembrane</keyword>
<dbReference type="InterPro" id="IPR036259">
    <property type="entry name" value="MFS_trans_sf"/>
</dbReference>
<feature type="transmembrane region" description="Helical" evidence="5">
    <location>
        <begin position="421"/>
        <end position="439"/>
    </location>
</feature>
<evidence type="ECO:0000313" key="7">
    <source>
        <dbReference type="Proteomes" id="UP000799770"/>
    </source>
</evidence>
<feature type="transmembrane region" description="Helical" evidence="5">
    <location>
        <begin position="315"/>
        <end position="335"/>
    </location>
</feature>
<evidence type="ECO:0000256" key="5">
    <source>
        <dbReference type="SAM" id="Phobius"/>
    </source>
</evidence>
<keyword evidence="7" id="KW-1185">Reference proteome</keyword>
<dbReference type="EMBL" id="ML977363">
    <property type="protein sequence ID" value="KAF2106369.1"/>
    <property type="molecule type" value="Genomic_DNA"/>
</dbReference>
<feature type="transmembrane region" description="Helical" evidence="5">
    <location>
        <begin position="46"/>
        <end position="70"/>
    </location>
</feature>
<dbReference type="OrthoDB" id="5425648at2759"/>
<evidence type="ECO:0000256" key="1">
    <source>
        <dbReference type="ARBA" id="ARBA00004141"/>
    </source>
</evidence>
<evidence type="ECO:0000313" key="6">
    <source>
        <dbReference type="EMBL" id="KAF2106369.1"/>
    </source>
</evidence>
<keyword evidence="3 5" id="KW-1133">Transmembrane helix</keyword>
<feature type="transmembrane region" description="Helical" evidence="5">
    <location>
        <begin position="276"/>
        <end position="295"/>
    </location>
</feature>
<dbReference type="Proteomes" id="UP000799770">
    <property type="component" value="Unassembled WGS sequence"/>
</dbReference>
<feature type="transmembrane region" description="Helical" evidence="5">
    <location>
        <begin position="210"/>
        <end position="228"/>
    </location>
</feature>
<reference evidence="6" key="1">
    <citation type="journal article" date="2020" name="Stud. Mycol.">
        <title>101 Dothideomycetes genomes: a test case for predicting lifestyles and emergence of pathogens.</title>
        <authorList>
            <person name="Haridas S."/>
            <person name="Albert R."/>
            <person name="Binder M."/>
            <person name="Bloem J."/>
            <person name="Labutti K."/>
            <person name="Salamov A."/>
            <person name="Andreopoulos B."/>
            <person name="Baker S."/>
            <person name="Barry K."/>
            <person name="Bills G."/>
            <person name="Bluhm B."/>
            <person name="Cannon C."/>
            <person name="Castanera R."/>
            <person name="Culley D."/>
            <person name="Daum C."/>
            <person name="Ezra D."/>
            <person name="Gonzalez J."/>
            <person name="Henrissat B."/>
            <person name="Kuo A."/>
            <person name="Liang C."/>
            <person name="Lipzen A."/>
            <person name="Lutzoni F."/>
            <person name="Magnuson J."/>
            <person name="Mondo S."/>
            <person name="Nolan M."/>
            <person name="Ohm R."/>
            <person name="Pangilinan J."/>
            <person name="Park H.-J."/>
            <person name="Ramirez L."/>
            <person name="Alfaro M."/>
            <person name="Sun H."/>
            <person name="Tritt A."/>
            <person name="Yoshinaga Y."/>
            <person name="Zwiers L.-H."/>
            <person name="Turgeon B."/>
            <person name="Goodwin S."/>
            <person name="Spatafora J."/>
            <person name="Crous P."/>
            <person name="Grigoriev I."/>
        </authorList>
    </citation>
    <scope>NUCLEOTIDE SEQUENCE</scope>
    <source>
        <strain evidence="6">CBS 627.86</strain>
    </source>
</reference>
<organism evidence="6 7">
    <name type="scientific">Lophiotrema nucula</name>
    <dbReference type="NCBI Taxonomy" id="690887"/>
    <lineage>
        <taxon>Eukaryota</taxon>
        <taxon>Fungi</taxon>
        <taxon>Dikarya</taxon>
        <taxon>Ascomycota</taxon>
        <taxon>Pezizomycotina</taxon>
        <taxon>Dothideomycetes</taxon>
        <taxon>Pleosporomycetidae</taxon>
        <taxon>Pleosporales</taxon>
        <taxon>Lophiotremataceae</taxon>
        <taxon>Lophiotrema</taxon>
    </lineage>
</organism>
<feature type="transmembrane region" description="Helical" evidence="5">
    <location>
        <begin position="387"/>
        <end position="409"/>
    </location>
</feature>
<dbReference type="GO" id="GO:0016020">
    <property type="term" value="C:membrane"/>
    <property type="evidence" value="ECO:0007669"/>
    <property type="project" value="UniProtKB-SubCell"/>
</dbReference>
<feature type="transmembrane region" description="Helical" evidence="5">
    <location>
        <begin position="185"/>
        <end position="204"/>
    </location>
</feature>
<comment type="subcellular location">
    <subcellularLocation>
        <location evidence="1">Membrane</location>
        <topology evidence="1">Multi-pass membrane protein</topology>
    </subcellularLocation>
</comment>
<accession>A0A6A5YGH0</accession>
<gene>
    <name evidence="6" type="ORF">BDV96DRAFT_675347</name>
</gene>
<dbReference type="GO" id="GO:0022857">
    <property type="term" value="F:transmembrane transporter activity"/>
    <property type="evidence" value="ECO:0007669"/>
    <property type="project" value="TreeGrafter"/>
</dbReference>
<sequence length="487" mass="52432">MALATDSLYTRIPDVPDEVLEQRASSEEHESLGQEHDDASQSLKHLYLVLPIAFFSSMGMSATSATTIFAYETLLCEDASNCQGEEKKKYAATIAFSVTIANICAILVLGILPFLPRRNPKTPLLFWLVCRSLSIGLLAVGVRQNSVLIALVGRVFEGFATDNILQLALNTVYVSAAQPSQVSRLFGVSLALYMLGQALSPSIAGAFSDFTMSFAFAIGIFALCTVYLQMLPQFKRPQEIKEFTGAESKQNIATRVAGAIARSLVEPLRTLLIDPLIWGPGMALFLFLAAISYIYPALMVFAAMRFGFTGKENGWIISTAATSSSVYLLLVHFVWPKLWPRLRQKEQNDDSEPNSAVAFGGNFWHAMASLSLLVVAIPIVGFTRRSWQLFPLVAVASMGLTAPSFIKSYAVDLAADAPRTLTALALAETCGALLSPILLGSAQNTLKEGLVFIVSSALVAGAMLLFALGASAARLLGRSPTGPDRLA</sequence>
<dbReference type="PANTHER" id="PTHR23507:SF1">
    <property type="entry name" value="FI18259P1-RELATED"/>
    <property type="match status" value="1"/>
</dbReference>
<dbReference type="SUPFAM" id="SSF103473">
    <property type="entry name" value="MFS general substrate transporter"/>
    <property type="match status" value="1"/>
</dbReference>
<dbReference type="Gene3D" id="1.20.1250.20">
    <property type="entry name" value="MFS general substrate transporter like domains"/>
    <property type="match status" value="1"/>
</dbReference>
<dbReference type="AlphaFoldDB" id="A0A6A5YGH0"/>
<dbReference type="PANTHER" id="PTHR23507">
    <property type="entry name" value="ZGC:174356"/>
    <property type="match status" value="1"/>
</dbReference>
<evidence type="ECO:0000256" key="2">
    <source>
        <dbReference type="ARBA" id="ARBA00022692"/>
    </source>
</evidence>
<name>A0A6A5YGH0_9PLEO</name>
<feature type="transmembrane region" description="Helical" evidence="5">
    <location>
        <begin position="451"/>
        <end position="476"/>
    </location>
</feature>